<dbReference type="Proteomes" id="UP001152799">
    <property type="component" value="Chromosome 3"/>
</dbReference>
<name>A0A9N9MSF3_9CUCU</name>
<gene>
    <name evidence="1" type="ORF">CEUTPL_LOCUS6732</name>
</gene>
<dbReference type="EMBL" id="OU892279">
    <property type="protein sequence ID" value="CAG9766144.1"/>
    <property type="molecule type" value="Genomic_DNA"/>
</dbReference>
<sequence length="104" mass="11926">MTAKHKGTGFMKPVDGLNLVKKGQYAFQVELVTGYPIIEREFEETMICELKEISIYGMTQLHANYQKWSPFKDIMDVWVDTAGRTTRSTQRNQVKLIAKVLVKG</sequence>
<dbReference type="OrthoDB" id="413361at2759"/>
<accession>A0A9N9MSF3</accession>
<evidence type="ECO:0000313" key="2">
    <source>
        <dbReference type="Proteomes" id="UP001152799"/>
    </source>
</evidence>
<dbReference type="AlphaFoldDB" id="A0A9N9MSF3"/>
<reference evidence="1" key="1">
    <citation type="submission" date="2022-01" db="EMBL/GenBank/DDBJ databases">
        <authorList>
            <person name="King R."/>
        </authorList>
    </citation>
    <scope>NUCLEOTIDE SEQUENCE</scope>
</reference>
<proteinExistence type="predicted"/>
<organism evidence="1 2">
    <name type="scientific">Ceutorhynchus assimilis</name>
    <name type="common">cabbage seed weevil</name>
    <dbReference type="NCBI Taxonomy" id="467358"/>
    <lineage>
        <taxon>Eukaryota</taxon>
        <taxon>Metazoa</taxon>
        <taxon>Ecdysozoa</taxon>
        <taxon>Arthropoda</taxon>
        <taxon>Hexapoda</taxon>
        <taxon>Insecta</taxon>
        <taxon>Pterygota</taxon>
        <taxon>Neoptera</taxon>
        <taxon>Endopterygota</taxon>
        <taxon>Coleoptera</taxon>
        <taxon>Polyphaga</taxon>
        <taxon>Cucujiformia</taxon>
        <taxon>Curculionidae</taxon>
        <taxon>Ceutorhynchinae</taxon>
        <taxon>Ceutorhynchus</taxon>
    </lineage>
</organism>
<keyword evidence="2" id="KW-1185">Reference proteome</keyword>
<evidence type="ECO:0000313" key="1">
    <source>
        <dbReference type="EMBL" id="CAG9766144.1"/>
    </source>
</evidence>
<protein>
    <submittedName>
        <fullName evidence="1">Uncharacterized protein</fullName>
    </submittedName>
</protein>